<evidence type="ECO:0000256" key="6">
    <source>
        <dbReference type="ARBA" id="ARBA00023136"/>
    </source>
</evidence>
<protein>
    <submittedName>
        <fullName evidence="9">Cytosine permease</fullName>
    </submittedName>
</protein>
<evidence type="ECO:0000256" key="8">
    <source>
        <dbReference type="SAM" id="Phobius"/>
    </source>
</evidence>
<accession>A0ABP6SS66</accession>
<keyword evidence="6 7" id="KW-0472">Membrane</keyword>
<dbReference type="PANTHER" id="PTHR31806">
    <property type="entry name" value="PURINE-CYTOSINE PERMEASE FCY2-RELATED"/>
    <property type="match status" value="1"/>
</dbReference>
<feature type="transmembrane region" description="Helical" evidence="8">
    <location>
        <begin position="339"/>
        <end position="357"/>
    </location>
</feature>
<sequence>MAVAEEAGVEPLREGSYGTKLVAVEPGGIEKIPLADRHGRPLNLFWTWASPNLEFATIYLGVLSTLVFGLTFWQAVLAIVLGNALSSIAHGVLSARGPLHGVPEMVLSRGAFGFWGNLLPAGFLSVTAGVGWFAVNSVSATFALNSLTDLPKWLCLVIVVSAQVVIAFLGHNFVHSFERWAFPALAVIFVIGAVVVLSKSNPGAPAGEGSPGVGAVGGFLLTLAAVFGYASGWNPYAADYTRYLPPDTNRRAVGIWAGAGLFVACTSLQIVGAASVTIGPPSSDNPTTAFVDTMPTVLANLTLLAIVVGGICANVLNIYSGSMSFLTMGVRLPAHLRRALVAATFGIVGFVVAYFGLEDAGHKYEDFLLVIGYWIAPWLGVALVDLWLRRGDTDGSAIAPVLYDKRYTNWAGPIAMVVGLVVSIGLFANQAKYTGPVAESNPALGDVTPIVGLVLAAIVYYAIRVAALRRTPVSA</sequence>
<dbReference type="Pfam" id="PF02133">
    <property type="entry name" value="Transp_cyt_pur"/>
    <property type="match status" value="1"/>
</dbReference>
<dbReference type="Proteomes" id="UP001501676">
    <property type="component" value="Unassembled WGS sequence"/>
</dbReference>
<evidence type="ECO:0000256" key="2">
    <source>
        <dbReference type="ARBA" id="ARBA00008974"/>
    </source>
</evidence>
<dbReference type="InterPro" id="IPR026030">
    <property type="entry name" value="Pur-cyt_permease_Fcy2/21/22"/>
</dbReference>
<comment type="similarity">
    <text evidence="2 7">Belongs to the purine-cytosine permease (2.A.39) family.</text>
</comment>
<feature type="transmembrane region" description="Helical" evidence="8">
    <location>
        <begin position="447"/>
        <end position="467"/>
    </location>
</feature>
<keyword evidence="4 8" id="KW-0812">Transmembrane</keyword>
<gene>
    <name evidence="9" type="ORF">GCM10020369_13090</name>
</gene>
<feature type="transmembrane region" description="Helical" evidence="8">
    <location>
        <begin position="253"/>
        <end position="278"/>
    </location>
</feature>
<evidence type="ECO:0000256" key="3">
    <source>
        <dbReference type="ARBA" id="ARBA00022448"/>
    </source>
</evidence>
<keyword evidence="10" id="KW-1185">Reference proteome</keyword>
<evidence type="ECO:0000256" key="5">
    <source>
        <dbReference type="ARBA" id="ARBA00022989"/>
    </source>
</evidence>
<evidence type="ECO:0000256" key="1">
    <source>
        <dbReference type="ARBA" id="ARBA00004141"/>
    </source>
</evidence>
<feature type="transmembrane region" description="Helical" evidence="8">
    <location>
        <begin position="298"/>
        <end position="319"/>
    </location>
</feature>
<dbReference type="Gene3D" id="1.10.4160.10">
    <property type="entry name" value="Hydantoin permease"/>
    <property type="match status" value="1"/>
</dbReference>
<proteinExistence type="inferred from homology"/>
<dbReference type="RefSeq" id="WP_345727070.1">
    <property type="nucleotide sequence ID" value="NZ_BAAAYN010000007.1"/>
</dbReference>
<feature type="transmembrane region" description="Helical" evidence="8">
    <location>
        <begin position="114"/>
        <end position="135"/>
    </location>
</feature>
<feature type="transmembrane region" description="Helical" evidence="8">
    <location>
        <begin position="150"/>
        <end position="169"/>
    </location>
</feature>
<feature type="transmembrane region" description="Helical" evidence="8">
    <location>
        <begin position="409"/>
        <end position="427"/>
    </location>
</feature>
<feature type="transmembrane region" description="Helical" evidence="8">
    <location>
        <begin position="58"/>
        <end position="81"/>
    </location>
</feature>
<reference evidence="10" key="1">
    <citation type="journal article" date="2019" name="Int. J. Syst. Evol. Microbiol.">
        <title>The Global Catalogue of Microorganisms (GCM) 10K type strain sequencing project: providing services to taxonomists for standard genome sequencing and annotation.</title>
        <authorList>
            <consortium name="The Broad Institute Genomics Platform"/>
            <consortium name="The Broad Institute Genome Sequencing Center for Infectious Disease"/>
            <person name="Wu L."/>
            <person name="Ma J."/>
        </authorList>
    </citation>
    <scope>NUCLEOTIDE SEQUENCE [LARGE SCALE GENOMIC DNA]</scope>
    <source>
        <strain evidence="10">JCM 9458</strain>
    </source>
</reference>
<keyword evidence="3 7" id="KW-0813">Transport</keyword>
<dbReference type="InterPro" id="IPR001248">
    <property type="entry name" value="Pur-cyt_permease"/>
</dbReference>
<name>A0ABP6SS66_9ACTN</name>
<evidence type="ECO:0000256" key="7">
    <source>
        <dbReference type="PIRNR" id="PIRNR002744"/>
    </source>
</evidence>
<evidence type="ECO:0000313" key="9">
    <source>
        <dbReference type="EMBL" id="GAA3384221.1"/>
    </source>
</evidence>
<dbReference type="EMBL" id="BAAAYN010000007">
    <property type="protein sequence ID" value="GAA3384221.1"/>
    <property type="molecule type" value="Genomic_DNA"/>
</dbReference>
<dbReference type="PIRSF" id="PIRSF002744">
    <property type="entry name" value="Pur-cyt_permease"/>
    <property type="match status" value="1"/>
</dbReference>
<feature type="transmembrane region" description="Helical" evidence="8">
    <location>
        <begin position="181"/>
        <end position="200"/>
    </location>
</feature>
<feature type="transmembrane region" description="Helical" evidence="8">
    <location>
        <begin position="212"/>
        <end position="232"/>
    </location>
</feature>
<comment type="caution">
    <text evidence="9">The sequence shown here is derived from an EMBL/GenBank/DDBJ whole genome shotgun (WGS) entry which is preliminary data.</text>
</comment>
<evidence type="ECO:0000313" key="10">
    <source>
        <dbReference type="Proteomes" id="UP001501676"/>
    </source>
</evidence>
<evidence type="ECO:0000256" key="4">
    <source>
        <dbReference type="ARBA" id="ARBA00022692"/>
    </source>
</evidence>
<organism evidence="9 10">
    <name type="scientific">Cryptosporangium minutisporangium</name>
    <dbReference type="NCBI Taxonomy" id="113569"/>
    <lineage>
        <taxon>Bacteria</taxon>
        <taxon>Bacillati</taxon>
        <taxon>Actinomycetota</taxon>
        <taxon>Actinomycetes</taxon>
        <taxon>Cryptosporangiales</taxon>
        <taxon>Cryptosporangiaceae</taxon>
        <taxon>Cryptosporangium</taxon>
    </lineage>
</organism>
<comment type="subcellular location">
    <subcellularLocation>
        <location evidence="1">Membrane</location>
        <topology evidence="1">Multi-pass membrane protein</topology>
    </subcellularLocation>
</comment>
<feature type="transmembrane region" description="Helical" evidence="8">
    <location>
        <begin position="369"/>
        <end position="388"/>
    </location>
</feature>
<keyword evidence="5 8" id="KW-1133">Transmembrane helix</keyword>
<dbReference type="PANTHER" id="PTHR31806:SF1">
    <property type="entry name" value="PURINE-CYTOSINE PERMEASE FCY2-RELATED"/>
    <property type="match status" value="1"/>
</dbReference>